<feature type="transmembrane region" description="Helical" evidence="1">
    <location>
        <begin position="49"/>
        <end position="72"/>
    </location>
</feature>
<dbReference type="RefSeq" id="WP_382209940.1">
    <property type="nucleotide sequence ID" value="NZ_JBHSZH010000005.1"/>
</dbReference>
<comment type="caution">
    <text evidence="2">The sequence shown here is derived from an EMBL/GenBank/DDBJ whole genome shotgun (WGS) entry which is preliminary data.</text>
</comment>
<accession>A0ABD5WKR0</accession>
<evidence type="ECO:0000313" key="2">
    <source>
        <dbReference type="EMBL" id="MFC7081147.1"/>
    </source>
</evidence>
<reference evidence="2 3" key="1">
    <citation type="journal article" date="2019" name="Int. J. Syst. Evol. Microbiol.">
        <title>The Global Catalogue of Microorganisms (GCM) 10K type strain sequencing project: providing services to taxonomists for standard genome sequencing and annotation.</title>
        <authorList>
            <consortium name="The Broad Institute Genomics Platform"/>
            <consortium name="The Broad Institute Genome Sequencing Center for Infectious Disease"/>
            <person name="Wu L."/>
            <person name="Ma J."/>
        </authorList>
    </citation>
    <scope>NUCLEOTIDE SEQUENCE [LARGE SCALE GENOMIC DNA]</scope>
    <source>
        <strain evidence="2 3">DT72</strain>
    </source>
</reference>
<name>A0ABD5WKR0_9EURY</name>
<organism evidence="2 3">
    <name type="scientific">Halorussus caseinilyticus</name>
    <dbReference type="NCBI Taxonomy" id="3034025"/>
    <lineage>
        <taxon>Archaea</taxon>
        <taxon>Methanobacteriati</taxon>
        <taxon>Methanobacteriota</taxon>
        <taxon>Stenosarchaea group</taxon>
        <taxon>Halobacteria</taxon>
        <taxon>Halobacteriales</taxon>
        <taxon>Haladaptataceae</taxon>
        <taxon>Halorussus</taxon>
    </lineage>
</organism>
<dbReference type="AlphaFoldDB" id="A0ABD5WKR0"/>
<feature type="transmembrane region" description="Helical" evidence="1">
    <location>
        <begin position="20"/>
        <end position="43"/>
    </location>
</feature>
<feature type="transmembrane region" description="Helical" evidence="1">
    <location>
        <begin position="84"/>
        <end position="107"/>
    </location>
</feature>
<evidence type="ECO:0008006" key="4">
    <source>
        <dbReference type="Google" id="ProtNLM"/>
    </source>
</evidence>
<keyword evidence="1" id="KW-1133">Transmembrane helix</keyword>
<dbReference type="Proteomes" id="UP001596407">
    <property type="component" value="Unassembled WGS sequence"/>
</dbReference>
<keyword evidence="1" id="KW-0812">Transmembrane</keyword>
<keyword evidence="1" id="KW-0472">Membrane</keyword>
<gene>
    <name evidence="2" type="ORF">ACFQJ6_14620</name>
</gene>
<dbReference type="EMBL" id="JBHSZH010000005">
    <property type="protein sequence ID" value="MFC7081147.1"/>
    <property type="molecule type" value="Genomic_DNA"/>
</dbReference>
<evidence type="ECO:0000313" key="3">
    <source>
        <dbReference type="Proteomes" id="UP001596407"/>
    </source>
</evidence>
<protein>
    <recommendedName>
        <fullName evidence="4">Major facilitator superfamily (MFS) profile domain-containing protein</fullName>
    </recommendedName>
</protein>
<sequence>MAGPRRRTARRLRHRRRGVLSGPSVLLLLASGLVGGVVTGYLAGGLTSGLGHGLLLGVVVVALGAGLGAWVLSSPDPQPYPGAGMALVLWWVVAGLLGAEAVVGGLVGGGLGRIRGR</sequence>
<keyword evidence="3" id="KW-1185">Reference proteome</keyword>
<proteinExistence type="predicted"/>
<evidence type="ECO:0000256" key="1">
    <source>
        <dbReference type="SAM" id="Phobius"/>
    </source>
</evidence>